<comment type="subcellular location">
    <subcellularLocation>
        <location evidence="1">Cell membrane</location>
        <topology evidence="1">Multi-pass membrane protein</topology>
    </subcellularLocation>
</comment>
<protein>
    <submittedName>
        <fullName evidence="9">Uncharacterized protein</fullName>
    </submittedName>
</protein>
<evidence type="ECO:0000256" key="1">
    <source>
        <dbReference type="ARBA" id="ARBA00004651"/>
    </source>
</evidence>
<evidence type="ECO:0000313" key="9">
    <source>
        <dbReference type="EMBL" id="KAG5678929.1"/>
    </source>
</evidence>
<dbReference type="Gene3D" id="3.40.190.10">
    <property type="entry name" value="Periplasmic binding protein-like II"/>
    <property type="match status" value="3"/>
</dbReference>
<name>A0A9J6C9X8_POLVA</name>
<evidence type="ECO:0000256" key="8">
    <source>
        <dbReference type="SAM" id="Phobius"/>
    </source>
</evidence>
<dbReference type="PANTHER" id="PTHR42643">
    <property type="entry name" value="IONOTROPIC RECEPTOR 20A-RELATED"/>
    <property type="match status" value="1"/>
</dbReference>
<keyword evidence="7" id="KW-0325">Glycoprotein</keyword>
<gene>
    <name evidence="9" type="ORF">PVAND_008550</name>
</gene>
<evidence type="ECO:0000256" key="4">
    <source>
        <dbReference type="ARBA" id="ARBA00022989"/>
    </source>
</evidence>
<comment type="caution">
    <text evidence="9">The sequence shown here is derived from an EMBL/GenBank/DDBJ whole genome shotgun (WGS) entry which is preliminary data.</text>
</comment>
<keyword evidence="10" id="KW-1185">Reference proteome</keyword>
<evidence type="ECO:0000256" key="6">
    <source>
        <dbReference type="ARBA" id="ARBA00023170"/>
    </source>
</evidence>
<evidence type="ECO:0000256" key="3">
    <source>
        <dbReference type="ARBA" id="ARBA00022692"/>
    </source>
</evidence>
<proteinExistence type="predicted"/>
<organism evidence="9 10">
    <name type="scientific">Polypedilum vanderplanki</name>
    <name type="common">Sleeping chironomid midge</name>
    <dbReference type="NCBI Taxonomy" id="319348"/>
    <lineage>
        <taxon>Eukaryota</taxon>
        <taxon>Metazoa</taxon>
        <taxon>Ecdysozoa</taxon>
        <taxon>Arthropoda</taxon>
        <taxon>Hexapoda</taxon>
        <taxon>Insecta</taxon>
        <taxon>Pterygota</taxon>
        <taxon>Neoptera</taxon>
        <taxon>Endopterygota</taxon>
        <taxon>Diptera</taxon>
        <taxon>Nematocera</taxon>
        <taxon>Chironomoidea</taxon>
        <taxon>Chironomidae</taxon>
        <taxon>Chironominae</taxon>
        <taxon>Polypedilum</taxon>
        <taxon>Polypedilum</taxon>
    </lineage>
</organism>
<sequence length="502" mass="59108">MAIALSEICQGLQTTKTITLLNSNNRNSIAFNELFMEIHRRQLETCIFNDTLNFFKFIEMRLKGSLDITALIFDNPDKFIEEIHNRNLAHRLSLFIFYWNAKHLSSNYKLWNLHDPLRAVFITNPRYFVYRIYYNQALSSNDGTLKLVNWYDGNSLGLQNEPLLPDIKSVHKTFNSRRHFIVPVIHSPPWIFIHKSLENSEEFRVSGRDNTLLKLLAEKMNFHYDYIDVKMIEIDENVTVTGSLGFQMLQRREADFVFGDNVVTYEPRPSKELPIDSLQRLEFVLNRSKGAYKLLVERNSASHSVLMNGTGIMHRLYHQMTQQSSNSYLLNSVEQGVRRLLINDKTVVFAGRQTLYFNMKRYGARNFQLSDKLFTRYSAISLQKGCLFLDSLNENLMKLFEAGILDKITNDEYEKMFQSMHTTEDDENQEIEGIKNVKNTNEKELTALSLQMLQGAFYLVLIGYSLAFLVFLLEIEYERMTLRHIWKRIHTRMMRINRFRLW</sequence>
<keyword evidence="4 8" id="KW-1133">Transmembrane helix</keyword>
<evidence type="ECO:0000256" key="7">
    <source>
        <dbReference type="ARBA" id="ARBA00023180"/>
    </source>
</evidence>
<dbReference type="EMBL" id="JADBJN010000002">
    <property type="protein sequence ID" value="KAG5678929.1"/>
    <property type="molecule type" value="Genomic_DNA"/>
</dbReference>
<accession>A0A9J6C9X8</accession>
<dbReference type="PANTHER" id="PTHR42643:SF30">
    <property type="entry name" value="IONOTROPIC RECEPTOR 40A-RELATED"/>
    <property type="match status" value="1"/>
</dbReference>
<evidence type="ECO:0000313" key="10">
    <source>
        <dbReference type="Proteomes" id="UP001107558"/>
    </source>
</evidence>
<dbReference type="AlphaFoldDB" id="A0A9J6C9X8"/>
<evidence type="ECO:0000256" key="5">
    <source>
        <dbReference type="ARBA" id="ARBA00023136"/>
    </source>
</evidence>
<dbReference type="OrthoDB" id="5984008at2759"/>
<keyword evidence="5 8" id="KW-0472">Membrane</keyword>
<dbReference type="Proteomes" id="UP001107558">
    <property type="component" value="Chromosome 2"/>
</dbReference>
<dbReference type="GO" id="GO:0005886">
    <property type="term" value="C:plasma membrane"/>
    <property type="evidence" value="ECO:0007669"/>
    <property type="project" value="UniProtKB-SubCell"/>
</dbReference>
<keyword evidence="6" id="KW-0675">Receptor</keyword>
<keyword evidence="2" id="KW-1003">Cell membrane</keyword>
<dbReference type="InterPro" id="IPR052192">
    <property type="entry name" value="Insect_Ionotropic_Sensory_Rcpt"/>
</dbReference>
<evidence type="ECO:0000256" key="2">
    <source>
        <dbReference type="ARBA" id="ARBA00022475"/>
    </source>
</evidence>
<feature type="transmembrane region" description="Helical" evidence="8">
    <location>
        <begin position="455"/>
        <end position="473"/>
    </location>
</feature>
<dbReference type="SUPFAM" id="SSF53850">
    <property type="entry name" value="Periplasmic binding protein-like II"/>
    <property type="match status" value="1"/>
</dbReference>
<reference evidence="9" key="1">
    <citation type="submission" date="2021-03" db="EMBL/GenBank/DDBJ databases">
        <title>Chromosome level genome of the anhydrobiotic midge Polypedilum vanderplanki.</title>
        <authorList>
            <person name="Yoshida Y."/>
            <person name="Kikawada T."/>
            <person name="Gusev O."/>
        </authorList>
    </citation>
    <scope>NUCLEOTIDE SEQUENCE</scope>
    <source>
        <strain evidence="9">NIAS01</strain>
        <tissue evidence="9">Whole body or cell culture</tissue>
    </source>
</reference>
<keyword evidence="3 8" id="KW-0812">Transmembrane</keyword>